<feature type="transmembrane region" description="Helical" evidence="9">
    <location>
        <begin position="66"/>
        <end position="88"/>
    </location>
</feature>
<evidence type="ECO:0000256" key="2">
    <source>
        <dbReference type="ARBA" id="ARBA00022448"/>
    </source>
</evidence>
<evidence type="ECO:0000256" key="8">
    <source>
        <dbReference type="ARBA" id="ARBA00037998"/>
    </source>
</evidence>
<dbReference type="Proteomes" id="UP000269499">
    <property type="component" value="Unassembled WGS sequence"/>
</dbReference>
<keyword evidence="3" id="KW-1003">Cell membrane</keyword>
<feature type="transmembrane region" description="Helical" evidence="9">
    <location>
        <begin position="95"/>
        <end position="113"/>
    </location>
</feature>
<dbReference type="InterPro" id="IPR052157">
    <property type="entry name" value="BCAA_transport_permease"/>
</dbReference>
<organism evidence="10 11">
    <name type="scientific">Thermoproteota archaeon</name>
    <dbReference type="NCBI Taxonomy" id="2056631"/>
    <lineage>
        <taxon>Archaea</taxon>
        <taxon>Thermoproteota</taxon>
    </lineage>
</organism>
<keyword evidence="2" id="KW-0813">Transport</keyword>
<keyword evidence="7 9" id="KW-0472">Membrane</keyword>
<keyword evidence="5" id="KW-0029">Amino-acid transport</keyword>
<feature type="transmembrane region" description="Helical" evidence="9">
    <location>
        <begin position="222"/>
        <end position="248"/>
    </location>
</feature>
<comment type="caution">
    <text evidence="10">The sequence shown here is derived from an EMBL/GenBank/DDBJ whole genome shotgun (WGS) entry which is preliminary data.</text>
</comment>
<evidence type="ECO:0000313" key="11">
    <source>
        <dbReference type="Proteomes" id="UP000269499"/>
    </source>
</evidence>
<feature type="transmembrane region" description="Helical" evidence="9">
    <location>
        <begin position="191"/>
        <end position="210"/>
    </location>
</feature>
<comment type="similarity">
    <text evidence="8">Belongs to the binding-protein-dependent transport system permease family. LivHM subfamily.</text>
</comment>
<dbReference type="InterPro" id="IPR001851">
    <property type="entry name" value="ABC_transp_permease"/>
</dbReference>
<feature type="transmembrane region" description="Helical" evidence="9">
    <location>
        <begin position="254"/>
        <end position="283"/>
    </location>
</feature>
<comment type="subcellular location">
    <subcellularLocation>
        <location evidence="1">Cell membrane</location>
        <topology evidence="1">Multi-pass membrane protein</topology>
    </subcellularLocation>
</comment>
<proteinExistence type="inferred from homology"/>
<evidence type="ECO:0000256" key="6">
    <source>
        <dbReference type="ARBA" id="ARBA00022989"/>
    </source>
</evidence>
<dbReference type="GO" id="GO:0005886">
    <property type="term" value="C:plasma membrane"/>
    <property type="evidence" value="ECO:0007669"/>
    <property type="project" value="UniProtKB-SubCell"/>
</dbReference>
<gene>
    <name evidence="10" type="ORF">DRJ26_03915</name>
</gene>
<keyword evidence="6 9" id="KW-1133">Transmembrane helix</keyword>
<evidence type="ECO:0000256" key="9">
    <source>
        <dbReference type="SAM" id="Phobius"/>
    </source>
</evidence>
<dbReference type="AlphaFoldDB" id="A0A497F148"/>
<dbReference type="CDD" id="cd06582">
    <property type="entry name" value="TM_PBP1_LivH_like"/>
    <property type="match status" value="1"/>
</dbReference>
<accession>A0A497F148</accession>
<evidence type="ECO:0000256" key="7">
    <source>
        <dbReference type="ARBA" id="ARBA00023136"/>
    </source>
</evidence>
<evidence type="ECO:0000256" key="1">
    <source>
        <dbReference type="ARBA" id="ARBA00004651"/>
    </source>
</evidence>
<evidence type="ECO:0000256" key="3">
    <source>
        <dbReference type="ARBA" id="ARBA00022475"/>
    </source>
</evidence>
<evidence type="ECO:0000256" key="5">
    <source>
        <dbReference type="ARBA" id="ARBA00022970"/>
    </source>
</evidence>
<dbReference type="PANTHER" id="PTHR11795">
    <property type="entry name" value="BRANCHED-CHAIN AMINO ACID TRANSPORT SYSTEM PERMEASE PROTEIN LIVH"/>
    <property type="match status" value="1"/>
</dbReference>
<evidence type="ECO:0000256" key="4">
    <source>
        <dbReference type="ARBA" id="ARBA00022692"/>
    </source>
</evidence>
<name>A0A497F148_9CREN</name>
<dbReference type="GO" id="GO:0006865">
    <property type="term" value="P:amino acid transport"/>
    <property type="evidence" value="ECO:0007669"/>
    <property type="project" value="UniProtKB-KW"/>
</dbReference>
<feature type="transmembrane region" description="Helical" evidence="9">
    <location>
        <begin position="143"/>
        <end position="160"/>
    </location>
</feature>
<feature type="transmembrane region" description="Helical" evidence="9">
    <location>
        <begin position="6"/>
        <end position="34"/>
    </location>
</feature>
<sequence>MAKMNILQIFINGIVIGSIYLLISVGLAFTYGLLRFPNFSHAELITLGAYASLIACSSNFDFITSLPFAFAISSLIALLVHILVFSFMMRMRCGMVELMVASIGVGLVIRHVIQEVWGAKIYFLGFVRHVYEFCGVRIADAEIFIMLFSALSAIFLHLMLTRTKVGIALRASIENSSLASILGVDVERLTLFAWLVGGGFAGIGGALLAVQTRIIPQLGWEVLLSAFAVVILGGVGNLHGAILSSYLIGLCESFGLTLLVNLGISSGYKSAISFIVILLALIFKPKGLLGGEF</sequence>
<protein>
    <recommendedName>
        <fullName evidence="12">Branched-chain amino acid ABC transporter permease</fullName>
    </recommendedName>
</protein>
<dbReference type="PANTHER" id="PTHR11795:SF449">
    <property type="entry name" value="BRANCHED-CHAIN AMINO ACID TRANSPORT PERMEASE PROTEIN LIVH-RELATED"/>
    <property type="match status" value="1"/>
</dbReference>
<dbReference type="EMBL" id="QMRA01000085">
    <property type="protein sequence ID" value="RLE53032.1"/>
    <property type="molecule type" value="Genomic_DNA"/>
</dbReference>
<evidence type="ECO:0008006" key="12">
    <source>
        <dbReference type="Google" id="ProtNLM"/>
    </source>
</evidence>
<reference evidence="10 11" key="1">
    <citation type="submission" date="2018-06" db="EMBL/GenBank/DDBJ databases">
        <title>Extensive metabolic versatility and redundancy in microbially diverse, dynamic hydrothermal sediments.</title>
        <authorList>
            <person name="Dombrowski N."/>
            <person name="Teske A."/>
            <person name="Baker B.J."/>
        </authorList>
    </citation>
    <scope>NUCLEOTIDE SEQUENCE [LARGE SCALE GENOMIC DNA]</scope>
    <source>
        <strain evidence="10">B20_G2</strain>
    </source>
</reference>
<dbReference type="Pfam" id="PF02653">
    <property type="entry name" value="BPD_transp_2"/>
    <property type="match status" value="1"/>
</dbReference>
<evidence type="ECO:0000313" key="10">
    <source>
        <dbReference type="EMBL" id="RLE53032.1"/>
    </source>
</evidence>
<dbReference type="GO" id="GO:0022857">
    <property type="term" value="F:transmembrane transporter activity"/>
    <property type="evidence" value="ECO:0007669"/>
    <property type="project" value="InterPro"/>
</dbReference>
<keyword evidence="4 9" id="KW-0812">Transmembrane</keyword>